<dbReference type="KEGG" id="nsn:EXE58_09120"/>
<keyword evidence="3" id="KW-1185">Reference proteome</keyword>
<accession>A0A4P7IEM0</accession>
<organism evidence="2 3">
    <name type="scientific">Nocardioides seonyuensis</name>
    <dbReference type="NCBI Taxonomy" id="2518371"/>
    <lineage>
        <taxon>Bacteria</taxon>
        <taxon>Bacillati</taxon>
        <taxon>Actinomycetota</taxon>
        <taxon>Actinomycetes</taxon>
        <taxon>Propionibacteriales</taxon>
        <taxon>Nocardioidaceae</taxon>
        <taxon>Nocardioides</taxon>
    </lineage>
</organism>
<gene>
    <name evidence="2" type="ORF">EXE58_09120</name>
</gene>
<dbReference type="AlphaFoldDB" id="A0A4P7IEM0"/>
<dbReference type="EMBL" id="CP038436">
    <property type="protein sequence ID" value="QBX55598.1"/>
    <property type="molecule type" value="Genomic_DNA"/>
</dbReference>
<reference evidence="2 3" key="1">
    <citation type="submission" date="2019-03" db="EMBL/GenBank/DDBJ databases">
        <title>Three New Species of Nocardioides, Nocardioides euryhalodurans sp. nov., Nocardioides seonyuensis sp. nov. and Nocardioides eburneoflavus sp. nov. Iolated from Soil.</title>
        <authorList>
            <person name="Roh S.G."/>
            <person name="Lee C."/>
            <person name="Kim M.-K."/>
            <person name="Kim S.B."/>
        </authorList>
    </citation>
    <scope>NUCLEOTIDE SEQUENCE [LARGE SCALE GENOMIC DNA]</scope>
    <source>
        <strain evidence="2 3">MMS17-SY207-3</strain>
    </source>
</reference>
<dbReference type="InterPro" id="IPR011051">
    <property type="entry name" value="RmlC_Cupin_sf"/>
</dbReference>
<proteinExistence type="predicted"/>
<dbReference type="Proteomes" id="UP000294853">
    <property type="component" value="Chromosome"/>
</dbReference>
<dbReference type="RefSeq" id="WP_135267589.1">
    <property type="nucleotide sequence ID" value="NZ_CP038436.1"/>
</dbReference>
<feature type="domain" description="Cupin type-2" evidence="1">
    <location>
        <begin position="56"/>
        <end position="119"/>
    </location>
</feature>
<dbReference type="InterPro" id="IPR014710">
    <property type="entry name" value="RmlC-like_jellyroll"/>
</dbReference>
<dbReference type="InterPro" id="IPR053146">
    <property type="entry name" value="QDO-like"/>
</dbReference>
<dbReference type="Pfam" id="PF07883">
    <property type="entry name" value="Cupin_2"/>
    <property type="match status" value="1"/>
</dbReference>
<dbReference type="PANTHER" id="PTHR36440">
    <property type="entry name" value="PUTATIVE (AFU_ORTHOLOGUE AFUA_8G07350)-RELATED"/>
    <property type="match status" value="1"/>
</dbReference>
<evidence type="ECO:0000313" key="2">
    <source>
        <dbReference type="EMBL" id="QBX55598.1"/>
    </source>
</evidence>
<evidence type="ECO:0000259" key="1">
    <source>
        <dbReference type="Pfam" id="PF07883"/>
    </source>
</evidence>
<dbReference type="SUPFAM" id="SSF51182">
    <property type="entry name" value="RmlC-like cupins"/>
    <property type="match status" value="1"/>
</dbReference>
<evidence type="ECO:0000313" key="3">
    <source>
        <dbReference type="Proteomes" id="UP000294853"/>
    </source>
</evidence>
<name>A0A4P7IEM0_9ACTN</name>
<sequence>MSYPPPLYDGESGEVSAHVVRAGIEPATVYPNGNKVFYLAQGTETTGTFGLYRWEFAGPESGPAAHFHRTITESFYILEGTVSIYDGKAWVKCHAGDFAHVPAGGVHGFRNEDGAAKMLLHFAPGAPREAYFEALAEGIGDMDQDQYAAFMAEHDNHWL</sequence>
<dbReference type="InterPro" id="IPR013096">
    <property type="entry name" value="Cupin_2"/>
</dbReference>
<protein>
    <submittedName>
        <fullName evidence="2">Cupin domain-containing protein</fullName>
    </submittedName>
</protein>
<dbReference type="Gene3D" id="2.60.120.10">
    <property type="entry name" value="Jelly Rolls"/>
    <property type="match status" value="1"/>
</dbReference>
<dbReference type="OrthoDB" id="5243731at2"/>
<dbReference type="PANTHER" id="PTHR36440:SF1">
    <property type="entry name" value="PUTATIVE (AFU_ORTHOLOGUE AFUA_8G07350)-RELATED"/>
    <property type="match status" value="1"/>
</dbReference>